<name>A0A0A9HG54_ARUDO</name>
<accession>A0A0A9HG54</accession>
<dbReference type="EMBL" id="GBRH01164040">
    <property type="protein sequence ID" value="JAE33856.1"/>
    <property type="molecule type" value="Transcribed_RNA"/>
</dbReference>
<protein>
    <submittedName>
        <fullName evidence="1">Uncharacterized protein</fullName>
    </submittedName>
</protein>
<sequence length="37" mass="4179">MPFLTSLDQLLSGKQINIKVTCSIVGKVKLMHKYDTK</sequence>
<evidence type="ECO:0000313" key="1">
    <source>
        <dbReference type="EMBL" id="JAE33856.1"/>
    </source>
</evidence>
<dbReference type="AlphaFoldDB" id="A0A0A9HG54"/>
<reference evidence="1" key="2">
    <citation type="journal article" date="2015" name="Data Brief">
        <title>Shoot transcriptome of the giant reed, Arundo donax.</title>
        <authorList>
            <person name="Barrero R.A."/>
            <person name="Guerrero F.D."/>
            <person name="Moolhuijzen P."/>
            <person name="Goolsby J.A."/>
            <person name="Tidwell J."/>
            <person name="Bellgard S.E."/>
            <person name="Bellgard M.I."/>
        </authorList>
    </citation>
    <scope>NUCLEOTIDE SEQUENCE</scope>
    <source>
        <tissue evidence="1">Shoot tissue taken approximately 20 cm above the soil surface</tissue>
    </source>
</reference>
<proteinExistence type="predicted"/>
<organism evidence="1">
    <name type="scientific">Arundo donax</name>
    <name type="common">Giant reed</name>
    <name type="synonym">Donax arundinaceus</name>
    <dbReference type="NCBI Taxonomy" id="35708"/>
    <lineage>
        <taxon>Eukaryota</taxon>
        <taxon>Viridiplantae</taxon>
        <taxon>Streptophyta</taxon>
        <taxon>Embryophyta</taxon>
        <taxon>Tracheophyta</taxon>
        <taxon>Spermatophyta</taxon>
        <taxon>Magnoliopsida</taxon>
        <taxon>Liliopsida</taxon>
        <taxon>Poales</taxon>
        <taxon>Poaceae</taxon>
        <taxon>PACMAD clade</taxon>
        <taxon>Arundinoideae</taxon>
        <taxon>Arundineae</taxon>
        <taxon>Arundo</taxon>
    </lineage>
</organism>
<reference evidence="1" key="1">
    <citation type="submission" date="2014-09" db="EMBL/GenBank/DDBJ databases">
        <authorList>
            <person name="Magalhaes I.L.F."/>
            <person name="Oliveira U."/>
            <person name="Santos F.R."/>
            <person name="Vidigal T.H.D.A."/>
            <person name="Brescovit A.D."/>
            <person name="Santos A.J."/>
        </authorList>
    </citation>
    <scope>NUCLEOTIDE SEQUENCE</scope>
    <source>
        <tissue evidence="1">Shoot tissue taken approximately 20 cm above the soil surface</tissue>
    </source>
</reference>